<dbReference type="InterPro" id="IPR015424">
    <property type="entry name" value="PyrdxlP-dep_Trfase"/>
</dbReference>
<accession>A0A7E4WB97</accession>
<keyword evidence="6" id="KW-0198">Cysteine biosynthesis</keyword>
<dbReference type="GO" id="GO:0005737">
    <property type="term" value="C:cytoplasm"/>
    <property type="evidence" value="ECO:0007669"/>
    <property type="project" value="TreeGrafter"/>
</dbReference>
<dbReference type="PANTHER" id="PTHR11808:SF15">
    <property type="entry name" value="CYSTATHIONINE GAMMA-LYASE"/>
    <property type="match status" value="1"/>
</dbReference>
<dbReference type="AlphaFoldDB" id="A0A7E4WB97"/>
<dbReference type="EC" id="4.4.1.1" evidence="4"/>
<evidence type="ECO:0000256" key="4">
    <source>
        <dbReference type="ARBA" id="ARBA00012085"/>
    </source>
</evidence>
<reference evidence="10" key="1">
    <citation type="journal article" date="2013" name="Genetics">
        <title>The draft genome and transcriptome of Panagrellus redivivus are shaped by the harsh demands of a free-living lifestyle.</title>
        <authorList>
            <person name="Srinivasan J."/>
            <person name="Dillman A.R."/>
            <person name="Macchietto M.G."/>
            <person name="Heikkinen L."/>
            <person name="Lakso M."/>
            <person name="Fracchia K.M."/>
            <person name="Antoshechkin I."/>
            <person name="Mortazavi A."/>
            <person name="Wong G."/>
            <person name="Sternberg P.W."/>
        </authorList>
    </citation>
    <scope>NUCLEOTIDE SEQUENCE [LARGE SCALE GENOMIC DNA]</scope>
    <source>
        <strain evidence="10">MT8872</strain>
    </source>
</reference>
<dbReference type="Proteomes" id="UP000492821">
    <property type="component" value="Unassembled WGS sequence"/>
</dbReference>
<evidence type="ECO:0000313" key="11">
    <source>
        <dbReference type="WBParaSite" id="Pan_g8649.t1"/>
    </source>
</evidence>
<proteinExistence type="inferred from homology"/>
<dbReference type="GO" id="GO:0019346">
    <property type="term" value="P:transsulfuration"/>
    <property type="evidence" value="ECO:0007669"/>
    <property type="project" value="InterPro"/>
</dbReference>
<comment type="similarity">
    <text evidence="3 9">Belongs to the trans-sulfuration enzymes family.</text>
</comment>
<dbReference type="InterPro" id="IPR015422">
    <property type="entry name" value="PyrdxlP-dep_Trfase_small"/>
</dbReference>
<dbReference type="GO" id="GO:0004123">
    <property type="term" value="F:cystathionine gamma-lyase activity"/>
    <property type="evidence" value="ECO:0007669"/>
    <property type="project" value="TreeGrafter"/>
</dbReference>
<sequence>MSSHHFDPEDQTVGFGTKAIHTGADPERWSYLEVVPPISLTTTFLQLSPGEHRGYEYSRSGNPTRDVLQQSLAALESAKYARVYPSGLAANMAIYNILKTGEHVICAANVYGGTQNYLRKIKVAHDGIKLDLVDLTDLENLKKALRPETRLLWLESPSNPLLNVVDIAEAVKIVKEHNENIIVTVDNTFMSPFFQNPLKLGADIVMHSVTKYINGHTDVLMGAAITNREDIFKHLDFMQHFGGSFPSPFDCYLVIRGIKTLHIRMQRHYENALAVAKFLEGDDRVEKVLYPALESHPQHEIHKKQTSGMSGMVSFYIKGGKDEMNAFLKALRLIKLAASLGGYESLACLPAAMTHYSVPEAERIALGITDNLIRLSIGCEDKSDIITDIDQALKAAGGNH</sequence>
<evidence type="ECO:0000256" key="2">
    <source>
        <dbReference type="ARBA" id="ARBA00005038"/>
    </source>
</evidence>
<dbReference type="PANTHER" id="PTHR11808">
    <property type="entry name" value="TRANS-SULFURATION ENZYME FAMILY MEMBER"/>
    <property type="match status" value="1"/>
</dbReference>
<organism evidence="10 11">
    <name type="scientific">Panagrellus redivivus</name>
    <name type="common">Microworm</name>
    <dbReference type="NCBI Taxonomy" id="6233"/>
    <lineage>
        <taxon>Eukaryota</taxon>
        <taxon>Metazoa</taxon>
        <taxon>Ecdysozoa</taxon>
        <taxon>Nematoda</taxon>
        <taxon>Chromadorea</taxon>
        <taxon>Rhabditida</taxon>
        <taxon>Tylenchina</taxon>
        <taxon>Panagrolaimomorpha</taxon>
        <taxon>Panagrolaimoidea</taxon>
        <taxon>Panagrolaimidae</taxon>
        <taxon>Panagrellus</taxon>
    </lineage>
</organism>
<dbReference type="WBParaSite" id="Pan_g8649.t1">
    <property type="protein sequence ID" value="Pan_g8649.t1"/>
    <property type="gene ID" value="Pan_g8649"/>
</dbReference>
<evidence type="ECO:0000313" key="10">
    <source>
        <dbReference type="Proteomes" id="UP000492821"/>
    </source>
</evidence>
<dbReference type="CDD" id="cd00614">
    <property type="entry name" value="CGS_like"/>
    <property type="match status" value="1"/>
</dbReference>
<dbReference type="Gene3D" id="3.40.640.10">
    <property type="entry name" value="Type I PLP-dependent aspartate aminotransferase-like (Major domain)"/>
    <property type="match status" value="1"/>
</dbReference>
<dbReference type="UniPathway" id="UPA00136">
    <property type="reaction ID" value="UER00202"/>
</dbReference>
<evidence type="ECO:0000256" key="8">
    <source>
        <dbReference type="PIRSR" id="PIRSR001434-2"/>
    </source>
</evidence>
<comment type="pathway">
    <text evidence="2">Amino-acid biosynthesis; L-cysteine biosynthesis; L-cysteine from L-homocysteine and L-serine: step 2/2.</text>
</comment>
<dbReference type="InterPro" id="IPR015421">
    <property type="entry name" value="PyrdxlP-dep_Trfase_major"/>
</dbReference>
<keyword evidence="5 8" id="KW-0663">Pyridoxal phosphate</keyword>
<evidence type="ECO:0000256" key="3">
    <source>
        <dbReference type="ARBA" id="ARBA00009077"/>
    </source>
</evidence>
<keyword evidence="10" id="KW-1185">Reference proteome</keyword>
<dbReference type="Pfam" id="PF01053">
    <property type="entry name" value="Cys_Met_Meta_PP"/>
    <property type="match status" value="1"/>
</dbReference>
<dbReference type="FunFam" id="3.90.1150.10:FF:000008">
    <property type="entry name" value="Cystathionine gamma-synthase"/>
    <property type="match status" value="1"/>
</dbReference>
<comment type="cofactor">
    <cofactor evidence="1 9">
        <name>pyridoxal 5'-phosphate</name>
        <dbReference type="ChEBI" id="CHEBI:597326"/>
    </cofactor>
</comment>
<feature type="modified residue" description="N6-(pyridoxal phosphate)lysine" evidence="8">
    <location>
        <position position="211"/>
    </location>
</feature>
<dbReference type="GO" id="GO:0019343">
    <property type="term" value="P:cysteine biosynthetic process via cystathionine"/>
    <property type="evidence" value="ECO:0007669"/>
    <property type="project" value="TreeGrafter"/>
</dbReference>
<dbReference type="SUPFAM" id="SSF53383">
    <property type="entry name" value="PLP-dependent transferases"/>
    <property type="match status" value="1"/>
</dbReference>
<evidence type="ECO:0000256" key="6">
    <source>
        <dbReference type="ARBA" id="ARBA00023192"/>
    </source>
</evidence>
<name>A0A7E4WB97_PANRE</name>
<keyword evidence="6" id="KW-0028">Amino-acid biosynthesis</keyword>
<dbReference type="FunFam" id="3.40.640.10:FF:000009">
    <property type="entry name" value="Cystathionine gamma-synthase homolog"/>
    <property type="match status" value="1"/>
</dbReference>
<evidence type="ECO:0000256" key="5">
    <source>
        <dbReference type="ARBA" id="ARBA00022898"/>
    </source>
</evidence>
<dbReference type="GO" id="GO:0030170">
    <property type="term" value="F:pyridoxal phosphate binding"/>
    <property type="evidence" value="ECO:0007669"/>
    <property type="project" value="InterPro"/>
</dbReference>
<dbReference type="PIRSF" id="PIRSF001434">
    <property type="entry name" value="CGS"/>
    <property type="match status" value="1"/>
</dbReference>
<reference evidence="11" key="2">
    <citation type="submission" date="2020-10" db="UniProtKB">
        <authorList>
            <consortium name="WormBaseParasite"/>
        </authorList>
    </citation>
    <scope>IDENTIFICATION</scope>
</reference>
<evidence type="ECO:0000256" key="7">
    <source>
        <dbReference type="ARBA" id="ARBA00029853"/>
    </source>
</evidence>
<evidence type="ECO:0000256" key="1">
    <source>
        <dbReference type="ARBA" id="ARBA00001933"/>
    </source>
</evidence>
<dbReference type="InterPro" id="IPR000277">
    <property type="entry name" value="Cys/Met-Metab_PyrdxlP-dep_enz"/>
</dbReference>
<evidence type="ECO:0000256" key="9">
    <source>
        <dbReference type="RuleBase" id="RU362118"/>
    </source>
</evidence>
<protein>
    <recommendedName>
        <fullName evidence="4">cystathionine gamma-lyase</fullName>
        <ecNumber evidence="4">4.4.1.1</ecNumber>
    </recommendedName>
    <alternativeName>
        <fullName evidence="7">Gamma-cystathionase</fullName>
    </alternativeName>
</protein>
<dbReference type="Gene3D" id="3.90.1150.10">
    <property type="entry name" value="Aspartate Aminotransferase, domain 1"/>
    <property type="match status" value="1"/>
</dbReference>